<comment type="subcellular location">
    <subcellularLocation>
        <location evidence="1">Membrane</location>
        <topology evidence="1">Multi-pass membrane protein</topology>
    </subcellularLocation>
</comment>
<dbReference type="InterPro" id="IPR002645">
    <property type="entry name" value="STAS_dom"/>
</dbReference>
<dbReference type="InterPro" id="IPR036513">
    <property type="entry name" value="STAS_dom_sf"/>
</dbReference>
<proteinExistence type="predicted"/>
<reference evidence="7 8" key="1">
    <citation type="submission" date="2020-05" db="EMBL/GenBank/DDBJ databases">
        <title>Parvularcula mediterraneae sp. nov., isolated from polypropylene straw from shallow seawater of the seashore of Laganas in Zakynthos island, Greece.</title>
        <authorList>
            <person name="Szabo I."/>
            <person name="Al-Omari J."/>
            <person name="Rado J."/>
            <person name="Szerdahelyi G.S."/>
        </authorList>
    </citation>
    <scope>NUCLEOTIDE SEQUENCE [LARGE SCALE GENOMIC DNA]</scope>
    <source>
        <strain evidence="7 8">ZS-1/3</strain>
    </source>
</reference>
<evidence type="ECO:0000256" key="4">
    <source>
        <dbReference type="ARBA" id="ARBA00023136"/>
    </source>
</evidence>
<keyword evidence="8" id="KW-1185">Reference proteome</keyword>
<feature type="transmembrane region" description="Helical" evidence="5">
    <location>
        <begin position="119"/>
        <end position="140"/>
    </location>
</feature>
<feature type="transmembrane region" description="Helical" evidence="5">
    <location>
        <begin position="321"/>
        <end position="341"/>
    </location>
</feature>
<feature type="transmembrane region" description="Helical" evidence="5">
    <location>
        <begin position="347"/>
        <end position="365"/>
    </location>
</feature>
<name>A0A7Y3W6P8_9PROT</name>
<dbReference type="Pfam" id="PF01740">
    <property type="entry name" value="STAS"/>
    <property type="match status" value="1"/>
</dbReference>
<dbReference type="RefSeq" id="WP_173201160.1">
    <property type="nucleotide sequence ID" value="NZ_JABFCX010000003.1"/>
</dbReference>
<dbReference type="GO" id="GO:0016020">
    <property type="term" value="C:membrane"/>
    <property type="evidence" value="ECO:0007669"/>
    <property type="project" value="UniProtKB-SubCell"/>
</dbReference>
<dbReference type="Pfam" id="PF00916">
    <property type="entry name" value="Sulfate_transp"/>
    <property type="match status" value="1"/>
</dbReference>
<evidence type="ECO:0000313" key="8">
    <source>
        <dbReference type="Proteomes" id="UP000536835"/>
    </source>
</evidence>
<feature type="transmembrane region" description="Helical" evidence="5">
    <location>
        <begin position="34"/>
        <end position="53"/>
    </location>
</feature>
<feature type="transmembrane region" description="Helical" evidence="5">
    <location>
        <begin position="244"/>
        <end position="270"/>
    </location>
</feature>
<feature type="transmembrane region" description="Helical" evidence="5">
    <location>
        <begin position="60"/>
        <end position="80"/>
    </location>
</feature>
<feature type="transmembrane region" description="Helical" evidence="5">
    <location>
        <begin position="86"/>
        <end position="107"/>
    </location>
</feature>
<feature type="transmembrane region" description="Helical" evidence="5">
    <location>
        <begin position="160"/>
        <end position="185"/>
    </location>
</feature>
<dbReference type="Proteomes" id="UP000536835">
    <property type="component" value="Unassembled WGS sequence"/>
</dbReference>
<feature type="transmembrane region" description="Helical" evidence="5">
    <location>
        <begin position="377"/>
        <end position="407"/>
    </location>
</feature>
<dbReference type="AlphaFoldDB" id="A0A7Y3W6P8"/>
<dbReference type="EMBL" id="JABFCX010000003">
    <property type="protein sequence ID" value="NNU17587.1"/>
    <property type="molecule type" value="Genomic_DNA"/>
</dbReference>
<dbReference type="CDD" id="cd07042">
    <property type="entry name" value="STAS_SulP_like_sulfate_transporter"/>
    <property type="match status" value="1"/>
</dbReference>
<accession>A0A7Y3W6P8</accession>
<sequence>MFDFKHIKGDIYGGVTAGIVALPLALAFGEASGAGPIAGLWGAIITGFFAAAFGGTNTQITGPTGPMVVVFAGLVAEITAERNADFAEVSGIIFAAVILAGILQILFGIFKVGQYIRLVPYPVISGFMSGIGVIIILLQASRLFGGAPERGGTLGGIEAIPGAIMNLNPIATVIGFVSLGIVFFWPKSIGKFVPGALAALIIGTLLALPFGADQVPKLVSDIPVFETFGDRFPAFVIPNLDPKLGFLILESAIILALLGAIDSLLTSLVADNATRTRHDSNKELIGQGIGNSIAGFFGAIPGAGATMRTMVNIKTGGMTKLSGMIAGSLLFLIVVALTPLAAEIPHAVLAGILVKVGWDIIDFAYITRSHKGPRWDLILMALVLLVTVFFDLIAAVGLGVFLAALGFAQSVAKEQLEAIGEERFVSFTDEEKAIYDKADGRIRMFEFTGPLSFGAAADIAHRVRQNVKGREVLILDFTQMPTIDVSAVYALQSIIEDAKRENRHVILCNVNAEVRKMLDGLAILSLAGQTDVDITRLQALQRAETYLAGASSGTAEGTVPEGAPA</sequence>
<dbReference type="PANTHER" id="PTHR11814">
    <property type="entry name" value="SULFATE TRANSPORTER"/>
    <property type="match status" value="1"/>
</dbReference>
<keyword evidence="3 5" id="KW-1133">Transmembrane helix</keyword>
<evidence type="ECO:0000259" key="6">
    <source>
        <dbReference type="PROSITE" id="PS50801"/>
    </source>
</evidence>
<evidence type="ECO:0000256" key="3">
    <source>
        <dbReference type="ARBA" id="ARBA00022989"/>
    </source>
</evidence>
<dbReference type="Gene3D" id="3.30.750.24">
    <property type="entry name" value="STAS domain"/>
    <property type="match status" value="1"/>
</dbReference>
<dbReference type="GO" id="GO:0055085">
    <property type="term" value="P:transmembrane transport"/>
    <property type="evidence" value="ECO:0007669"/>
    <property type="project" value="InterPro"/>
</dbReference>
<keyword evidence="4 5" id="KW-0472">Membrane</keyword>
<feature type="domain" description="STAS" evidence="6">
    <location>
        <begin position="442"/>
        <end position="543"/>
    </location>
</feature>
<dbReference type="InterPro" id="IPR001902">
    <property type="entry name" value="SLC26A/SulP_fam"/>
</dbReference>
<feature type="transmembrane region" description="Helical" evidence="5">
    <location>
        <begin position="192"/>
        <end position="212"/>
    </location>
</feature>
<evidence type="ECO:0000256" key="1">
    <source>
        <dbReference type="ARBA" id="ARBA00004141"/>
    </source>
</evidence>
<organism evidence="7 8">
    <name type="scientific">Parvularcula mediterranea</name>
    <dbReference type="NCBI Taxonomy" id="2732508"/>
    <lineage>
        <taxon>Bacteria</taxon>
        <taxon>Pseudomonadati</taxon>
        <taxon>Pseudomonadota</taxon>
        <taxon>Alphaproteobacteria</taxon>
        <taxon>Parvularculales</taxon>
        <taxon>Parvularculaceae</taxon>
        <taxon>Parvularcula</taxon>
    </lineage>
</organism>
<dbReference type="InterPro" id="IPR011547">
    <property type="entry name" value="SLC26A/SulP_dom"/>
</dbReference>
<dbReference type="SUPFAM" id="SSF52091">
    <property type="entry name" value="SpoIIaa-like"/>
    <property type="match status" value="1"/>
</dbReference>
<evidence type="ECO:0000256" key="2">
    <source>
        <dbReference type="ARBA" id="ARBA00022692"/>
    </source>
</evidence>
<keyword evidence="2 5" id="KW-0812">Transmembrane</keyword>
<evidence type="ECO:0000256" key="5">
    <source>
        <dbReference type="SAM" id="Phobius"/>
    </source>
</evidence>
<gene>
    <name evidence="7" type="ORF">HK107_14745</name>
</gene>
<dbReference type="PROSITE" id="PS50801">
    <property type="entry name" value="STAS"/>
    <property type="match status" value="1"/>
</dbReference>
<comment type="caution">
    <text evidence="7">The sequence shown here is derived from an EMBL/GenBank/DDBJ whole genome shotgun (WGS) entry which is preliminary data.</text>
</comment>
<feature type="transmembrane region" description="Helical" evidence="5">
    <location>
        <begin position="12"/>
        <end position="28"/>
    </location>
</feature>
<evidence type="ECO:0000313" key="7">
    <source>
        <dbReference type="EMBL" id="NNU17587.1"/>
    </source>
</evidence>
<protein>
    <submittedName>
        <fullName evidence="7">SulP family inorganic anion transporter</fullName>
    </submittedName>
</protein>